<dbReference type="PROSITE" id="PS51257">
    <property type="entry name" value="PROKAR_LIPOPROTEIN"/>
    <property type="match status" value="1"/>
</dbReference>
<evidence type="ECO:0000313" key="2">
    <source>
        <dbReference type="Proteomes" id="UP000321456"/>
    </source>
</evidence>
<dbReference type="RefSeq" id="WP_147744282.1">
    <property type="nucleotide sequence ID" value="NZ_VRUR01000002.1"/>
</dbReference>
<keyword evidence="2" id="KW-1185">Reference proteome</keyword>
<organism evidence="1 2">
    <name type="scientific">Flagellimonas hymeniacidonis</name>
    <dbReference type="NCBI Taxonomy" id="2603628"/>
    <lineage>
        <taxon>Bacteria</taxon>
        <taxon>Pseudomonadati</taxon>
        <taxon>Bacteroidota</taxon>
        <taxon>Flavobacteriia</taxon>
        <taxon>Flavobacteriales</taxon>
        <taxon>Flavobacteriaceae</taxon>
        <taxon>Flagellimonas</taxon>
    </lineage>
</organism>
<sequence length="392" mass="45064">MHKRLFHITFLILLTNMLSGCVESFDAATEDFESVLVIDALITNEVKHQEINLSRTFRFEEEKAGSESNALVKVVDDMQNEFIFEENNPGQYVSVSMFAAQPNVNYQLSITTSEGSIYESTPEVLPKNTPIDDLYASMETNDQNVEGVAILVDTYDPEGESQYYRFDYEETYKIVAPFWNPLELIIENEERLFIRPVPRAQEEQVCYNTVNSVNIILGDTSGFSEDRLNRFEVRFLARDNYIIGHRYSILVRQYVISREAHIYYETLNEFSGLESIFSENQPGFFNGNISPKNDSKEKVVGFFDVSSVDEKRIFFDHKDFFPEDLVPAFPFDCPITTPTGIEFINGVRFETTEYWANHSPEDASEGFFKVVPRICGDCTVLGSNIVPDFWIE</sequence>
<dbReference type="AlphaFoldDB" id="A0A5C8V1U1"/>
<evidence type="ECO:0000313" key="1">
    <source>
        <dbReference type="EMBL" id="TXN35550.1"/>
    </source>
</evidence>
<gene>
    <name evidence="1" type="ORF">FVB32_13300</name>
</gene>
<comment type="caution">
    <text evidence="1">The sequence shown here is derived from an EMBL/GenBank/DDBJ whole genome shotgun (WGS) entry which is preliminary data.</text>
</comment>
<proteinExistence type="predicted"/>
<dbReference type="Proteomes" id="UP000321456">
    <property type="component" value="Unassembled WGS sequence"/>
</dbReference>
<dbReference type="EMBL" id="VRUR01000002">
    <property type="protein sequence ID" value="TXN35550.1"/>
    <property type="molecule type" value="Genomic_DNA"/>
</dbReference>
<dbReference type="Pfam" id="PF14054">
    <property type="entry name" value="DUF4249"/>
    <property type="match status" value="1"/>
</dbReference>
<protein>
    <submittedName>
        <fullName evidence="1">DUF4249 domain-containing protein</fullName>
    </submittedName>
</protein>
<reference evidence="1 2" key="1">
    <citation type="submission" date="2019-08" db="EMBL/GenBank/DDBJ databases">
        <title>Professor.</title>
        <authorList>
            <person name="Park J.S."/>
        </authorList>
    </citation>
    <scope>NUCLEOTIDE SEQUENCE [LARGE SCALE GENOMIC DNA]</scope>
    <source>
        <strain evidence="1 2">176CP5-101</strain>
    </source>
</reference>
<accession>A0A5C8V1U1</accession>
<name>A0A5C8V1U1_9FLAO</name>
<dbReference type="InterPro" id="IPR025345">
    <property type="entry name" value="DUF4249"/>
</dbReference>